<dbReference type="Pfam" id="PF01047">
    <property type="entry name" value="MarR"/>
    <property type="match status" value="1"/>
</dbReference>
<evidence type="ECO:0000313" key="5">
    <source>
        <dbReference type="Proteomes" id="UP000185999"/>
    </source>
</evidence>
<dbReference type="RefSeq" id="WP_238377095.1">
    <property type="nucleotide sequence ID" value="NZ_FTOE01000008.1"/>
</dbReference>
<dbReference type="InterPro" id="IPR000182">
    <property type="entry name" value="GNAT_dom"/>
</dbReference>
<proteinExistence type="predicted"/>
<dbReference type="CDD" id="cd04301">
    <property type="entry name" value="NAT_SF"/>
    <property type="match status" value="1"/>
</dbReference>
<dbReference type="AlphaFoldDB" id="A0A1N7N8F1"/>
<dbReference type="SMART" id="SM00347">
    <property type="entry name" value="HTH_MARR"/>
    <property type="match status" value="1"/>
</dbReference>
<organism evidence="4 5">
    <name type="scientific">Neptunomonas antarctica</name>
    <dbReference type="NCBI Taxonomy" id="619304"/>
    <lineage>
        <taxon>Bacteria</taxon>
        <taxon>Pseudomonadati</taxon>
        <taxon>Pseudomonadota</taxon>
        <taxon>Gammaproteobacteria</taxon>
        <taxon>Oceanospirillales</taxon>
        <taxon>Oceanospirillaceae</taxon>
        <taxon>Neptunomonas</taxon>
    </lineage>
</organism>
<evidence type="ECO:0000313" key="4">
    <source>
        <dbReference type="EMBL" id="SIS94479.1"/>
    </source>
</evidence>
<dbReference type="InterPro" id="IPR000835">
    <property type="entry name" value="HTH_MarR-typ"/>
</dbReference>
<dbReference type="PANTHER" id="PTHR13947:SF37">
    <property type="entry name" value="LD18367P"/>
    <property type="match status" value="1"/>
</dbReference>
<dbReference type="Gene3D" id="3.40.630.30">
    <property type="match status" value="1"/>
</dbReference>
<reference evidence="5" key="1">
    <citation type="submission" date="2017-01" db="EMBL/GenBank/DDBJ databases">
        <authorList>
            <person name="Varghese N."/>
            <person name="Submissions S."/>
        </authorList>
    </citation>
    <scope>NUCLEOTIDE SEQUENCE [LARGE SCALE GENOMIC DNA]</scope>
    <source>
        <strain evidence="5">DSM 22306</strain>
    </source>
</reference>
<dbReference type="Gene3D" id="1.10.10.10">
    <property type="entry name" value="Winged helix-like DNA-binding domain superfamily/Winged helix DNA-binding domain"/>
    <property type="match status" value="1"/>
</dbReference>
<dbReference type="SUPFAM" id="SSF55729">
    <property type="entry name" value="Acyl-CoA N-acyltransferases (Nat)"/>
    <property type="match status" value="1"/>
</dbReference>
<dbReference type="Proteomes" id="UP000185999">
    <property type="component" value="Unassembled WGS sequence"/>
</dbReference>
<protein>
    <submittedName>
        <fullName evidence="4">Transcriptional regulator, MarR family with acetyltransferase activity</fullName>
    </submittedName>
</protein>
<name>A0A1N7N8F1_9GAMM</name>
<dbReference type="GO" id="GO:0003700">
    <property type="term" value="F:DNA-binding transcription factor activity"/>
    <property type="evidence" value="ECO:0007669"/>
    <property type="project" value="InterPro"/>
</dbReference>
<dbReference type="PANTHER" id="PTHR13947">
    <property type="entry name" value="GNAT FAMILY N-ACETYLTRANSFERASE"/>
    <property type="match status" value="1"/>
</dbReference>
<dbReference type="InterPro" id="IPR036390">
    <property type="entry name" value="WH_DNA-bd_sf"/>
</dbReference>
<evidence type="ECO:0000259" key="3">
    <source>
        <dbReference type="PROSITE" id="PS51186"/>
    </source>
</evidence>
<keyword evidence="5" id="KW-1185">Reference proteome</keyword>
<gene>
    <name evidence="4" type="ORF">SAMN05421760_108121</name>
</gene>
<keyword evidence="1 4" id="KW-0808">Transferase</keyword>
<dbReference type="InterPro" id="IPR016181">
    <property type="entry name" value="Acyl_CoA_acyltransferase"/>
</dbReference>
<dbReference type="GO" id="GO:0008080">
    <property type="term" value="F:N-acetyltransferase activity"/>
    <property type="evidence" value="ECO:0007669"/>
    <property type="project" value="InterPro"/>
</dbReference>
<evidence type="ECO:0000259" key="2">
    <source>
        <dbReference type="PROSITE" id="PS50995"/>
    </source>
</evidence>
<dbReference type="PROSITE" id="PS51186">
    <property type="entry name" value="GNAT"/>
    <property type="match status" value="1"/>
</dbReference>
<dbReference type="PROSITE" id="PS50995">
    <property type="entry name" value="HTH_MARR_2"/>
    <property type="match status" value="1"/>
</dbReference>
<evidence type="ECO:0000256" key="1">
    <source>
        <dbReference type="ARBA" id="ARBA00022679"/>
    </source>
</evidence>
<dbReference type="InterPro" id="IPR050769">
    <property type="entry name" value="NAT_camello-type"/>
</dbReference>
<accession>A0A1N7N8F1</accession>
<dbReference type="EMBL" id="FTOE01000008">
    <property type="protein sequence ID" value="SIS94479.1"/>
    <property type="molecule type" value="Genomic_DNA"/>
</dbReference>
<feature type="domain" description="HTH marR-type" evidence="2">
    <location>
        <begin position="14"/>
        <end position="147"/>
    </location>
</feature>
<dbReference type="STRING" id="619304.SAMN05421760_108121"/>
<dbReference type="InterPro" id="IPR036388">
    <property type="entry name" value="WH-like_DNA-bd_sf"/>
</dbReference>
<dbReference type="SUPFAM" id="SSF46785">
    <property type="entry name" value="Winged helix' DNA-binding domain"/>
    <property type="match status" value="1"/>
</dbReference>
<sequence>MPTASTDLMKTFGSLSLGSRLKRLSDRLIQDVVEIYQAQGIQLNPTFFPLFNLLHQHGAQAVTEAAEQLGVSHPAISKIARNMLNEGWISKTPDPKDERRQLLTLTPQSDALVTEIAPIWHEIKHYLDQVIAEQQHPLLAALDDFEQRIQQQGFVQPVLANLQHRISESDIEIIGWDASLREHFCQLNLQWLREFFNGELTDHDERALFTPESYYLAKGGYIWFARCNQEIVGCVALAHQGNRLFEISKMGVDPTLQGFGIGRKLLLTALNKARDVSAREVYLESSTKLNRAIHLYRNLGFREVPHPDGQSIYPRSDIYMTLTL</sequence>
<feature type="domain" description="N-acetyltransferase" evidence="3">
    <location>
        <begin position="171"/>
        <end position="324"/>
    </location>
</feature>
<dbReference type="Pfam" id="PF00583">
    <property type="entry name" value="Acetyltransf_1"/>
    <property type="match status" value="1"/>
</dbReference>